<accession>A0A225VC69</accession>
<dbReference type="GO" id="GO:0015074">
    <property type="term" value="P:DNA integration"/>
    <property type="evidence" value="ECO:0007669"/>
    <property type="project" value="UniProtKB-KW"/>
</dbReference>
<keyword evidence="8" id="KW-0548">Nucleotidyltransferase</keyword>
<evidence type="ECO:0000256" key="3">
    <source>
        <dbReference type="ARBA" id="ARBA00022759"/>
    </source>
</evidence>
<evidence type="ECO:0000256" key="9">
    <source>
        <dbReference type="ARBA" id="ARBA00023172"/>
    </source>
</evidence>
<dbReference type="EMBL" id="NBNE01006102">
    <property type="protein sequence ID" value="OWZ02539.1"/>
    <property type="molecule type" value="Genomic_DNA"/>
</dbReference>
<keyword evidence="11" id="KW-1185">Reference proteome</keyword>
<keyword evidence="1" id="KW-0540">Nuclease</keyword>
<dbReference type="PANTHER" id="PTHR42648">
    <property type="entry name" value="TRANSPOSASE, PUTATIVE-RELATED"/>
    <property type="match status" value="1"/>
</dbReference>
<sequence length="123" mass="14106">MGLLHIRLGHVNMKQIKETVAANIDFGLKLNMQSLKDYECVPCLSAKFKRTTYKRNPNRKKVSLKKLSVDLCGVKPATVSGGEMFLLVVDEATRYKWCYLLKEKSEASDLIQELILRLNNQFK</sequence>
<dbReference type="GO" id="GO:0004519">
    <property type="term" value="F:endonuclease activity"/>
    <property type="evidence" value="ECO:0007669"/>
    <property type="project" value="UniProtKB-KW"/>
</dbReference>
<gene>
    <name evidence="10" type="ORF">PHMEG_00025884</name>
</gene>
<reference evidence="11" key="1">
    <citation type="submission" date="2017-03" db="EMBL/GenBank/DDBJ databases">
        <title>Phytopthora megakarya and P. palmivora, two closely related causual agents of cacao black pod achieved similar genome size and gene model numbers by different mechanisms.</title>
        <authorList>
            <person name="Ali S."/>
            <person name="Shao J."/>
            <person name="Larry D.J."/>
            <person name="Kronmiller B."/>
            <person name="Shen D."/>
            <person name="Strem M.D."/>
            <person name="Melnick R.L."/>
            <person name="Guiltinan M.J."/>
            <person name="Tyler B.M."/>
            <person name="Meinhardt L.W."/>
            <person name="Bailey B.A."/>
        </authorList>
    </citation>
    <scope>NUCLEOTIDE SEQUENCE [LARGE SCALE GENOMIC DNA]</scope>
    <source>
        <strain evidence="11">zdho120</strain>
    </source>
</reference>
<dbReference type="GO" id="GO:0003887">
    <property type="term" value="F:DNA-directed DNA polymerase activity"/>
    <property type="evidence" value="ECO:0007669"/>
    <property type="project" value="UniProtKB-KW"/>
</dbReference>
<dbReference type="InterPro" id="IPR039537">
    <property type="entry name" value="Retrotran_Ty1/copia-like"/>
</dbReference>
<name>A0A225VC69_9STRA</name>
<dbReference type="GO" id="GO:0003676">
    <property type="term" value="F:nucleic acid binding"/>
    <property type="evidence" value="ECO:0007669"/>
    <property type="project" value="InterPro"/>
</dbReference>
<keyword evidence="3" id="KW-0255">Endonuclease</keyword>
<evidence type="ECO:0000313" key="10">
    <source>
        <dbReference type="EMBL" id="OWZ02539.1"/>
    </source>
</evidence>
<evidence type="ECO:0000256" key="1">
    <source>
        <dbReference type="ARBA" id="ARBA00022722"/>
    </source>
</evidence>
<keyword evidence="2" id="KW-0479">Metal-binding</keyword>
<keyword evidence="7" id="KW-0695">RNA-directed DNA polymerase</keyword>
<evidence type="ECO:0000256" key="6">
    <source>
        <dbReference type="ARBA" id="ARBA00022908"/>
    </source>
</evidence>
<keyword evidence="5" id="KW-0460">Magnesium</keyword>
<protein>
    <submittedName>
        <fullName evidence="10">Polyprotein</fullName>
    </submittedName>
</protein>
<evidence type="ECO:0000313" key="11">
    <source>
        <dbReference type="Proteomes" id="UP000198211"/>
    </source>
</evidence>
<dbReference type="OrthoDB" id="89837at2759"/>
<dbReference type="GO" id="GO:0006310">
    <property type="term" value="P:DNA recombination"/>
    <property type="evidence" value="ECO:0007669"/>
    <property type="project" value="UniProtKB-KW"/>
</dbReference>
<dbReference type="Gene3D" id="3.30.420.10">
    <property type="entry name" value="Ribonuclease H-like superfamily/Ribonuclease H"/>
    <property type="match status" value="1"/>
</dbReference>
<keyword evidence="4" id="KW-0378">Hydrolase</keyword>
<evidence type="ECO:0000256" key="5">
    <source>
        <dbReference type="ARBA" id="ARBA00022842"/>
    </source>
</evidence>
<evidence type="ECO:0000256" key="7">
    <source>
        <dbReference type="ARBA" id="ARBA00022918"/>
    </source>
</evidence>
<dbReference type="AlphaFoldDB" id="A0A225VC69"/>
<keyword evidence="8" id="KW-0808">Transferase</keyword>
<keyword evidence="6" id="KW-0229">DNA integration</keyword>
<evidence type="ECO:0000256" key="4">
    <source>
        <dbReference type="ARBA" id="ARBA00022801"/>
    </source>
</evidence>
<evidence type="ECO:0000256" key="8">
    <source>
        <dbReference type="ARBA" id="ARBA00022932"/>
    </source>
</evidence>
<organism evidence="10 11">
    <name type="scientific">Phytophthora megakarya</name>
    <dbReference type="NCBI Taxonomy" id="4795"/>
    <lineage>
        <taxon>Eukaryota</taxon>
        <taxon>Sar</taxon>
        <taxon>Stramenopiles</taxon>
        <taxon>Oomycota</taxon>
        <taxon>Peronosporomycetes</taxon>
        <taxon>Peronosporales</taxon>
        <taxon>Peronosporaceae</taxon>
        <taxon>Phytophthora</taxon>
    </lineage>
</organism>
<comment type="caution">
    <text evidence="10">The sequence shown here is derived from an EMBL/GenBank/DDBJ whole genome shotgun (WGS) entry which is preliminary data.</text>
</comment>
<keyword evidence="8" id="KW-0239">DNA-directed DNA polymerase</keyword>
<dbReference type="Proteomes" id="UP000198211">
    <property type="component" value="Unassembled WGS sequence"/>
</dbReference>
<dbReference type="GO" id="GO:0016787">
    <property type="term" value="F:hydrolase activity"/>
    <property type="evidence" value="ECO:0007669"/>
    <property type="project" value="UniProtKB-KW"/>
</dbReference>
<evidence type="ECO:0000256" key="2">
    <source>
        <dbReference type="ARBA" id="ARBA00022723"/>
    </source>
</evidence>
<keyword evidence="9" id="KW-0233">DNA recombination</keyword>
<dbReference type="GO" id="GO:0046872">
    <property type="term" value="F:metal ion binding"/>
    <property type="evidence" value="ECO:0007669"/>
    <property type="project" value="UniProtKB-KW"/>
</dbReference>
<dbReference type="GO" id="GO:0003964">
    <property type="term" value="F:RNA-directed DNA polymerase activity"/>
    <property type="evidence" value="ECO:0007669"/>
    <property type="project" value="UniProtKB-KW"/>
</dbReference>
<proteinExistence type="predicted"/>
<dbReference type="InterPro" id="IPR036397">
    <property type="entry name" value="RNaseH_sf"/>
</dbReference>
<dbReference type="PANTHER" id="PTHR42648:SF11">
    <property type="entry name" value="TRANSPOSON TY4-P GAG-POL POLYPROTEIN"/>
    <property type="match status" value="1"/>
</dbReference>